<dbReference type="GO" id="GO:0006308">
    <property type="term" value="P:DNA catabolic process"/>
    <property type="evidence" value="ECO:0007669"/>
    <property type="project" value="UniProtKB-UniRule"/>
</dbReference>
<dbReference type="PANTHER" id="PTHR30008:SF0">
    <property type="entry name" value="EXODEOXYRIBONUCLEASE 7 LARGE SUBUNIT"/>
    <property type="match status" value="1"/>
</dbReference>
<evidence type="ECO:0000256" key="3">
    <source>
        <dbReference type="ARBA" id="ARBA00022801"/>
    </source>
</evidence>
<comment type="catalytic activity">
    <reaction evidence="5 6">
        <text>Exonucleolytic cleavage in either 5'- to 3'- or 3'- to 5'-direction to yield nucleoside 5'-phosphates.</text>
        <dbReference type="EC" id="3.1.11.6"/>
    </reaction>
</comment>
<evidence type="ECO:0000259" key="8">
    <source>
        <dbReference type="Pfam" id="PF13742"/>
    </source>
</evidence>
<comment type="subcellular location">
    <subcellularLocation>
        <location evidence="5 6">Cytoplasm</location>
    </subcellularLocation>
</comment>
<evidence type="ECO:0000259" key="7">
    <source>
        <dbReference type="Pfam" id="PF02601"/>
    </source>
</evidence>
<dbReference type="InterPro" id="IPR003753">
    <property type="entry name" value="Exonuc_VII_L"/>
</dbReference>
<evidence type="ECO:0000256" key="5">
    <source>
        <dbReference type="HAMAP-Rule" id="MF_00378"/>
    </source>
</evidence>
<dbReference type="Pfam" id="PF13742">
    <property type="entry name" value="tRNA_anti_2"/>
    <property type="match status" value="1"/>
</dbReference>
<comment type="function">
    <text evidence="5">Bidirectionally degrades single-stranded DNA into large acid-insoluble oligonucleotides, which are then degraded further into small acid-soluble oligonucleotides.</text>
</comment>
<evidence type="ECO:0000256" key="2">
    <source>
        <dbReference type="ARBA" id="ARBA00022722"/>
    </source>
</evidence>
<dbReference type="KEGG" id="cts:Ctha_1675"/>
<comment type="subunit">
    <text evidence="5">Heterooligomer composed of large and small subunits.</text>
</comment>
<dbReference type="NCBIfam" id="TIGR00237">
    <property type="entry name" value="xseA"/>
    <property type="match status" value="1"/>
</dbReference>
<proteinExistence type="inferred from homology"/>
<keyword evidence="4 5" id="KW-0269">Exonuclease</keyword>
<feature type="domain" description="OB-fold nucleic acid binding" evidence="8">
    <location>
        <begin position="6"/>
        <end position="98"/>
    </location>
</feature>
<dbReference type="AlphaFoldDB" id="B3QT34"/>
<dbReference type="GO" id="GO:0005737">
    <property type="term" value="C:cytoplasm"/>
    <property type="evidence" value="ECO:0007669"/>
    <property type="project" value="UniProtKB-SubCell"/>
</dbReference>
<keyword evidence="10" id="KW-1185">Reference proteome</keyword>
<evidence type="ECO:0000256" key="6">
    <source>
        <dbReference type="RuleBase" id="RU004355"/>
    </source>
</evidence>
<dbReference type="EMBL" id="CP001100">
    <property type="protein sequence ID" value="ACF14133.1"/>
    <property type="molecule type" value="Genomic_DNA"/>
</dbReference>
<keyword evidence="2 5" id="KW-0540">Nuclease</keyword>
<dbReference type="OrthoDB" id="9802795at2"/>
<dbReference type="GO" id="GO:0008855">
    <property type="term" value="F:exodeoxyribonuclease VII activity"/>
    <property type="evidence" value="ECO:0007669"/>
    <property type="project" value="UniProtKB-UniRule"/>
</dbReference>
<dbReference type="EC" id="3.1.11.6" evidence="5"/>
<dbReference type="InterPro" id="IPR025824">
    <property type="entry name" value="OB-fold_nuc-bd_dom"/>
</dbReference>
<accession>B3QT34</accession>
<comment type="similarity">
    <text evidence="5 6">Belongs to the XseA family.</text>
</comment>
<reference evidence="9 10" key="1">
    <citation type="submission" date="2008-06" db="EMBL/GenBank/DDBJ databases">
        <title>Complete sequence of Chloroherpeton thalassium ATCC 35110.</title>
        <authorList>
            <consortium name="US DOE Joint Genome Institute"/>
            <person name="Lucas S."/>
            <person name="Copeland A."/>
            <person name="Lapidus A."/>
            <person name="Glavina del Rio T."/>
            <person name="Dalin E."/>
            <person name="Tice H."/>
            <person name="Bruce D."/>
            <person name="Goodwin L."/>
            <person name="Pitluck S."/>
            <person name="Schmutz J."/>
            <person name="Larimer F."/>
            <person name="Land M."/>
            <person name="Hauser L."/>
            <person name="Kyrpides N."/>
            <person name="Mikhailova N."/>
            <person name="Liu Z."/>
            <person name="Li T."/>
            <person name="Zhao F."/>
            <person name="Overmann J."/>
            <person name="Bryant D.A."/>
            <person name="Richardson P."/>
        </authorList>
    </citation>
    <scope>NUCLEOTIDE SEQUENCE [LARGE SCALE GENOMIC DNA]</scope>
    <source>
        <strain evidence="10">ATCC 35110 / GB-78</strain>
    </source>
</reference>
<dbReference type="Proteomes" id="UP000001208">
    <property type="component" value="Chromosome"/>
</dbReference>
<dbReference type="RefSeq" id="WP_012500217.1">
    <property type="nucleotide sequence ID" value="NC_011026.1"/>
</dbReference>
<protein>
    <recommendedName>
        <fullName evidence="5">Exodeoxyribonuclease 7 large subunit</fullName>
        <ecNumber evidence="5">3.1.11.6</ecNumber>
    </recommendedName>
    <alternativeName>
        <fullName evidence="5">Exodeoxyribonuclease VII large subunit</fullName>
        <shortName evidence="5">Exonuclease VII large subunit</shortName>
    </alternativeName>
</protein>
<dbReference type="GO" id="GO:0003676">
    <property type="term" value="F:nucleic acid binding"/>
    <property type="evidence" value="ECO:0007669"/>
    <property type="project" value="InterPro"/>
</dbReference>
<evidence type="ECO:0000256" key="1">
    <source>
        <dbReference type="ARBA" id="ARBA00022490"/>
    </source>
</evidence>
<feature type="domain" description="Exonuclease VII large subunit C-terminal" evidence="7">
    <location>
        <begin position="122"/>
        <end position="345"/>
    </location>
</feature>
<dbReference type="STRING" id="517418.Ctha_1675"/>
<evidence type="ECO:0000313" key="9">
    <source>
        <dbReference type="EMBL" id="ACF14133.1"/>
    </source>
</evidence>
<dbReference type="InterPro" id="IPR020579">
    <property type="entry name" value="Exonuc_VII_lsu_C"/>
</dbReference>
<dbReference type="HAMAP" id="MF_00378">
    <property type="entry name" value="Exonuc_7_L"/>
    <property type="match status" value="1"/>
</dbReference>
<gene>
    <name evidence="5" type="primary">xseA</name>
    <name evidence="9" type="ordered locus">Ctha_1675</name>
</gene>
<evidence type="ECO:0000313" key="10">
    <source>
        <dbReference type="Proteomes" id="UP000001208"/>
    </source>
</evidence>
<organism evidence="9 10">
    <name type="scientific">Chloroherpeton thalassium (strain ATCC 35110 / GB-78)</name>
    <dbReference type="NCBI Taxonomy" id="517418"/>
    <lineage>
        <taxon>Bacteria</taxon>
        <taxon>Pseudomonadati</taxon>
        <taxon>Chlorobiota</taxon>
        <taxon>Chlorobiia</taxon>
        <taxon>Chlorobiales</taxon>
        <taxon>Chloroherpetonaceae</taxon>
        <taxon>Chloroherpeton</taxon>
    </lineage>
</organism>
<dbReference type="CDD" id="cd04489">
    <property type="entry name" value="ExoVII_LU_OBF"/>
    <property type="match status" value="1"/>
</dbReference>
<keyword evidence="3 5" id="KW-0378">Hydrolase</keyword>
<keyword evidence="1 5" id="KW-0963">Cytoplasm</keyword>
<name>B3QT34_CHLT3</name>
<dbReference type="HOGENOM" id="CLU_023625_2_0_10"/>
<evidence type="ECO:0000256" key="4">
    <source>
        <dbReference type="ARBA" id="ARBA00022839"/>
    </source>
</evidence>
<dbReference type="Pfam" id="PF02601">
    <property type="entry name" value="Exonuc_VII_L"/>
    <property type="match status" value="1"/>
</dbReference>
<sequence>MTAKTYTVSALTDAIRASLEQTFPDFSLRGEISNFKRHSSGHIYFTLKDSGAQIPVIIWRSLAQKLRFEMQDGLEIVVEGRLEVYPPSGRYQVICTNVSPVGEGILQQAFARLMQTLAKDGLFDDAHKKDLPRLPELIGVVTSPTGAVIQDIQTVLARRYPAAQLTLFPVRVQGEEAMAEIVAAISYFNRQTGKNRPDVLIVGRGGGSLEDLWAFNEESVARAIFASGIPIISAVGHETDITIADLVADVRAATPSMAAELAAPSHDEIQASIDGALQQMAFSIASKIEGNYRQVNSILGSYAFNRPVRTIENKRQQVENQIQQMERGLVQKWMQADARFKLAEGKLYLLGHENILKRGYALVLKDGKPIRQASSLSAGDLAKLKFQDGEKTVRVEDDEK</sequence>
<dbReference type="PANTHER" id="PTHR30008">
    <property type="entry name" value="EXODEOXYRIBONUCLEASE 7 LARGE SUBUNIT"/>
    <property type="match status" value="1"/>
</dbReference>
<dbReference type="eggNOG" id="COG1570">
    <property type="taxonomic scope" value="Bacteria"/>
</dbReference>
<dbReference type="GO" id="GO:0009318">
    <property type="term" value="C:exodeoxyribonuclease VII complex"/>
    <property type="evidence" value="ECO:0007669"/>
    <property type="project" value="UniProtKB-UniRule"/>
</dbReference>